<dbReference type="Proteomes" id="UP001552299">
    <property type="component" value="Unassembled WGS sequence"/>
</dbReference>
<keyword evidence="2" id="KW-1185">Reference proteome</keyword>
<evidence type="ECO:0000313" key="1">
    <source>
        <dbReference type="EMBL" id="KAL0926917.1"/>
    </source>
</evidence>
<sequence>MTLTCVEEVERILQGCMSYLRLYVRVLLDDVNMYGRGRIKLPWDRLCLDWERANATAMVSPLSASDSHEVDVTIVDSKVLNAGGRRWRCSVATTVVVAVSDDGGRQRQVGSGGNCAAGAAMATEGRHHL</sequence>
<name>A0ABD0VXF8_DENTH</name>
<organism evidence="1 2">
    <name type="scientific">Dendrobium thyrsiflorum</name>
    <name type="common">Pinecone-like raceme dendrobium</name>
    <name type="synonym">Orchid</name>
    <dbReference type="NCBI Taxonomy" id="117978"/>
    <lineage>
        <taxon>Eukaryota</taxon>
        <taxon>Viridiplantae</taxon>
        <taxon>Streptophyta</taxon>
        <taxon>Embryophyta</taxon>
        <taxon>Tracheophyta</taxon>
        <taxon>Spermatophyta</taxon>
        <taxon>Magnoliopsida</taxon>
        <taxon>Liliopsida</taxon>
        <taxon>Asparagales</taxon>
        <taxon>Orchidaceae</taxon>
        <taxon>Epidendroideae</taxon>
        <taxon>Malaxideae</taxon>
        <taxon>Dendrobiinae</taxon>
        <taxon>Dendrobium</taxon>
    </lineage>
</organism>
<proteinExistence type="predicted"/>
<gene>
    <name evidence="1" type="ORF">M5K25_003171</name>
</gene>
<dbReference type="EMBL" id="JANQDX010000003">
    <property type="protein sequence ID" value="KAL0926917.1"/>
    <property type="molecule type" value="Genomic_DNA"/>
</dbReference>
<reference evidence="1 2" key="1">
    <citation type="journal article" date="2024" name="Plant Biotechnol. J.">
        <title>Dendrobium thyrsiflorum genome and its molecular insights into genes involved in important horticultural traits.</title>
        <authorList>
            <person name="Chen B."/>
            <person name="Wang J.Y."/>
            <person name="Zheng P.J."/>
            <person name="Li K.L."/>
            <person name="Liang Y.M."/>
            <person name="Chen X.F."/>
            <person name="Zhang C."/>
            <person name="Zhao X."/>
            <person name="He X."/>
            <person name="Zhang G.Q."/>
            <person name="Liu Z.J."/>
            <person name="Xu Q."/>
        </authorList>
    </citation>
    <scope>NUCLEOTIDE SEQUENCE [LARGE SCALE GENOMIC DNA]</scope>
    <source>
        <strain evidence="1">GZMU011</strain>
    </source>
</reference>
<comment type="caution">
    <text evidence="1">The sequence shown here is derived from an EMBL/GenBank/DDBJ whole genome shotgun (WGS) entry which is preliminary data.</text>
</comment>
<evidence type="ECO:0000313" key="2">
    <source>
        <dbReference type="Proteomes" id="UP001552299"/>
    </source>
</evidence>
<protein>
    <submittedName>
        <fullName evidence="1">Uncharacterized protein</fullName>
    </submittedName>
</protein>
<accession>A0ABD0VXF8</accession>
<dbReference type="AlphaFoldDB" id="A0ABD0VXF8"/>